<dbReference type="NCBIfam" id="TIGR00589">
    <property type="entry name" value="ogt"/>
    <property type="match status" value="1"/>
</dbReference>
<keyword evidence="4 8" id="KW-0808">Transferase</keyword>
<dbReference type="InterPro" id="IPR023546">
    <property type="entry name" value="MGMT"/>
</dbReference>
<keyword evidence="2 8" id="KW-0963">Cytoplasm</keyword>
<dbReference type="InterPro" id="IPR014048">
    <property type="entry name" value="MethylDNA_cys_MeTrfase_DNA-bd"/>
</dbReference>
<feature type="active site" description="Nucleophile; methyl group acceptor" evidence="8">
    <location>
        <position position="140"/>
    </location>
</feature>
<dbReference type="EC" id="2.1.1.63" evidence="8"/>
<evidence type="ECO:0000256" key="7">
    <source>
        <dbReference type="ARBA" id="ARBA00049348"/>
    </source>
</evidence>
<keyword evidence="3 8" id="KW-0489">Methyltransferase</keyword>
<organism evidence="11 12">
    <name type="scientific">Virgibacillus sediminis</name>
    <dbReference type="NCBI Taxonomy" id="202260"/>
    <lineage>
        <taxon>Bacteria</taxon>
        <taxon>Bacillati</taxon>
        <taxon>Bacillota</taxon>
        <taxon>Bacilli</taxon>
        <taxon>Bacillales</taxon>
        <taxon>Bacillaceae</taxon>
        <taxon>Virgibacillus</taxon>
    </lineage>
</organism>
<comment type="similarity">
    <text evidence="8">Belongs to the MGMT family.</text>
</comment>
<evidence type="ECO:0000256" key="6">
    <source>
        <dbReference type="ARBA" id="ARBA00023204"/>
    </source>
</evidence>
<dbReference type="PROSITE" id="PS00374">
    <property type="entry name" value="MGMT"/>
    <property type="match status" value="1"/>
</dbReference>
<feature type="domain" description="Methylguanine DNA methyltransferase ribonuclease-like" evidence="10">
    <location>
        <begin position="8"/>
        <end position="85"/>
    </location>
</feature>
<dbReference type="InterPro" id="IPR036388">
    <property type="entry name" value="WH-like_DNA-bd_sf"/>
</dbReference>
<gene>
    <name evidence="11" type="ORF">ACFODW_12195</name>
</gene>
<accession>A0ABV7A7M2</accession>
<comment type="catalytic activity">
    <reaction evidence="1 8">
        <text>a 4-O-methyl-thymidine in DNA + L-cysteinyl-[protein] = a thymidine in DNA + S-methyl-L-cysteinyl-[protein]</text>
        <dbReference type="Rhea" id="RHEA:53428"/>
        <dbReference type="Rhea" id="RHEA-COMP:10131"/>
        <dbReference type="Rhea" id="RHEA-COMP:10132"/>
        <dbReference type="Rhea" id="RHEA-COMP:13555"/>
        <dbReference type="Rhea" id="RHEA-COMP:13556"/>
        <dbReference type="ChEBI" id="CHEBI:29950"/>
        <dbReference type="ChEBI" id="CHEBI:82612"/>
        <dbReference type="ChEBI" id="CHEBI:137386"/>
        <dbReference type="ChEBI" id="CHEBI:137387"/>
        <dbReference type="EC" id="2.1.1.63"/>
    </reaction>
</comment>
<dbReference type="PANTHER" id="PTHR10815:SF12">
    <property type="entry name" value="METHYLATED-DNA--PROTEIN-CYSTEINE METHYLTRANSFERASE, INDUCIBLE"/>
    <property type="match status" value="1"/>
</dbReference>
<dbReference type="RefSeq" id="WP_390306815.1">
    <property type="nucleotide sequence ID" value="NZ_JBHRRZ010000017.1"/>
</dbReference>
<evidence type="ECO:0000256" key="4">
    <source>
        <dbReference type="ARBA" id="ARBA00022679"/>
    </source>
</evidence>
<comment type="function">
    <text evidence="8">Involved in the cellular defense against the biological effects of O6-methylguanine (O6-MeG) and O4-methylthymine (O4-MeT) in DNA. Repairs the methylated nucleobase in DNA by stoichiometrically transferring the methyl group to a cysteine residue in the enzyme. This is a suicide reaction: the enzyme is irreversibly inactivated.</text>
</comment>
<evidence type="ECO:0000259" key="9">
    <source>
        <dbReference type="Pfam" id="PF01035"/>
    </source>
</evidence>
<comment type="caution">
    <text evidence="11">The sequence shown here is derived from an EMBL/GenBank/DDBJ whole genome shotgun (WGS) entry which is preliminary data.</text>
</comment>
<evidence type="ECO:0000313" key="12">
    <source>
        <dbReference type="Proteomes" id="UP001595387"/>
    </source>
</evidence>
<keyword evidence="12" id="KW-1185">Reference proteome</keyword>
<evidence type="ECO:0000256" key="2">
    <source>
        <dbReference type="ARBA" id="ARBA00022490"/>
    </source>
</evidence>
<comment type="subcellular location">
    <subcellularLocation>
        <location evidence="8">Cytoplasm</location>
    </subcellularLocation>
</comment>
<evidence type="ECO:0000259" key="10">
    <source>
        <dbReference type="Pfam" id="PF02870"/>
    </source>
</evidence>
<sequence length="169" mass="18545">MYTTDKVYIGKLDRPPWSLFIAVTEQGLAFVGSDNGPKSEVESWAARKRPESTLVDDQDRIAPYVSQLEEYLDGERKAFEMPLDLSGTPFQQQVWTALTEIPYGRTAAYSEVAGKIGRPRAVRAVGAAIGANPVMVAVPCHRVIGKNGKMTGYRGGLAMKQKLLELEQG</sequence>
<dbReference type="Gene3D" id="3.30.160.70">
    <property type="entry name" value="Methylated DNA-protein cysteine methyltransferase domain"/>
    <property type="match status" value="1"/>
</dbReference>
<keyword evidence="6 8" id="KW-0234">DNA repair</keyword>
<dbReference type="InterPro" id="IPR001497">
    <property type="entry name" value="MethylDNA_cys_MeTrfase_AS"/>
</dbReference>
<keyword evidence="5 8" id="KW-0227">DNA damage</keyword>
<dbReference type="SUPFAM" id="SSF53155">
    <property type="entry name" value="Methylated DNA-protein cysteine methyltransferase domain"/>
    <property type="match status" value="1"/>
</dbReference>
<dbReference type="PANTHER" id="PTHR10815">
    <property type="entry name" value="METHYLATED-DNA--PROTEIN-CYSTEINE METHYLTRANSFERASE"/>
    <property type="match status" value="1"/>
</dbReference>
<evidence type="ECO:0000256" key="3">
    <source>
        <dbReference type="ARBA" id="ARBA00022603"/>
    </source>
</evidence>
<evidence type="ECO:0000256" key="1">
    <source>
        <dbReference type="ARBA" id="ARBA00001286"/>
    </source>
</evidence>
<dbReference type="Proteomes" id="UP001595387">
    <property type="component" value="Unassembled WGS sequence"/>
</dbReference>
<dbReference type="InterPro" id="IPR008332">
    <property type="entry name" value="MethylG_MeTrfase_N"/>
</dbReference>
<name>A0ABV7A7M2_9BACI</name>
<dbReference type="GO" id="GO:0003908">
    <property type="term" value="F:methylated-DNA-[protein]-cysteine S-methyltransferase activity"/>
    <property type="evidence" value="ECO:0007669"/>
    <property type="project" value="UniProtKB-EC"/>
</dbReference>
<comment type="catalytic activity">
    <reaction evidence="7 8">
        <text>a 6-O-methyl-2'-deoxyguanosine in DNA + L-cysteinyl-[protein] = S-methyl-L-cysteinyl-[protein] + a 2'-deoxyguanosine in DNA</text>
        <dbReference type="Rhea" id="RHEA:24000"/>
        <dbReference type="Rhea" id="RHEA-COMP:10131"/>
        <dbReference type="Rhea" id="RHEA-COMP:10132"/>
        <dbReference type="Rhea" id="RHEA-COMP:11367"/>
        <dbReference type="Rhea" id="RHEA-COMP:11368"/>
        <dbReference type="ChEBI" id="CHEBI:29950"/>
        <dbReference type="ChEBI" id="CHEBI:82612"/>
        <dbReference type="ChEBI" id="CHEBI:85445"/>
        <dbReference type="ChEBI" id="CHEBI:85448"/>
        <dbReference type="EC" id="2.1.1.63"/>
    </reaction>
</comment>
<dbReference type="SUPFAM" id="SSF46767">
    <property type="entry name" value="Methylated DNA-protein cysteine methyltransferase, C-terminal domain"/>
    <property type="match status" value="1"/>
</dbReference>
<evidence type="ECO:0000256" key="5">
    <source>
        <dbReference type="ARBA" id="ARBA00022763"/>
    </source>
</evidence>
<evidence type="ECO:0000256" key="8">
    <source>
        <dbReference type="HAMAP-Rule" id="MF_00772"/>
    </source>
</evidence>
<dbReference type="InterPro" id="IPR036631">
    <property type="entry name" value="MGMT_N_sf"/>
</dbReference>
<dbReference type="InterPro" id="IPR036217">
    <property type="entry name" value="MethylDNA_cys_MeTrfase_DNAb"/>
</dbReference>
<feature type="domain" description="Methylated-DNA-[protein]-cysteine S-methyltransferase DNA binding" evidence="9">
    <location>
        <begin position="89"/>
        <end position="168"/>
    </location>
</feature>
<dbReference type="Gene3D" id="1.10.10.10">
    <property type="entry name" value="Winged helix-like DNA-binding domain superfamily/Winged helix DNA-binding domain"/>
    <property type="match status" value="1"/>
</dbReference>
<proteinExistence type="inferred from homology"/>
<evidence type="ECO:0000313" key="11">
    <source>
        <dbReference type="EMBL" id="MFC2949096.1"/>
    </source>
</evidence>
<dbReference type="Pfam" id="PF01035">
    <property type="entry name" value="DNA_binding_1"/>
    <property type="match status" value="1"/>
</dbReference>
<dbReference type="CDD" id="cd06445">
    <property type="entry name" value="ATase"/>
    <property type="match status" value="1"/>
</dbReference>
<dbReference type="HAMAP" id="MF_00772">
    <property type="entry name" value="OGT"/>
    <property type="match status" value="1"/>
</dbReference>
<dbReference type="EMBL" id="JBHRRZ010000017">
    <property type="protein sequence ID" value="MFC2949096.1"/>
    <property type="molecule type" value="Genomic_DNA"/>
</dbReference>
<protein>
    <recommendedName>
        <fullName evidence="8">Methylated-DNA--protein-cysteine methyltransferase</fullName>
        <ecNumber evidence="8">2.1.1.63</ecNumber>
    </recommendedName>
    <alternativeName>
        <fullName evidence="8">6-O-methylguanine-DNA methyltransferase</fullName>
        <shortName evidence="8">MGMT</shortName>
    </alternativeName>
    <alternativeName>
        <fullName evidence="8">O-6-methylguanine-DNA-alkyltransferase</fullName>
    </alternativeName>
</protein>
<comment type="miscellaneous">
    <text evidence="8">This enzyme catalyzes only one turnover and therefore is not strictly catalytic. According to one definition, an enzyme is a biocatalyst that acts repeatedly and over many reaction cycles.</text>
</comment>
<reference evidence="12" key="1">
    <citation type="journal article" date="2019" name="Int. J. Syst. Evol. Microbiol.">
        <title>The Global Catalogue of Microorganisms (GCM) 10K type strain sequencing project: providing services to taxonomists for standard genome sequencing and annotation.</title>
        <authorList>
            <consortium name="The Broad Institute Genomics Platform"/>
            <consortium name="The Broad Institute Genome Sequencing Center for Infectious Disease"/>
            <person name="Wu L."/>
            <person name="Ma J."/>
        </authorList>
    </citation>
    <scope>NUCLEOTIDE SEQUENCE [LARGE SCALE GENOMIC DNA]</scope>
    <source>
        <strain evidence="12">KCTC 13193</strain>
    </source>
</reference>
<dbReference type="GO" id="GO:0032259">
    <property type="term" value="P:methylation"/>
    <property type="evidence" value="ECO:0007669"/>
    <property type="project" value="UniProtKB-KW"/>
</dbReference>
<dbReference type="Pfam" id="PF02870">
    <property type="entry name" value="Methyltransf_1N"/>
    <property type="match status" value="1"/>
</dbReference>